<dbReference type="RefSeq" id="WP_022613071.1">
    <property type="nucleotide sequence ID" value="NZ_LK391965.1"/>
</dbReference>
<evidence type="ECO:0000313" key="9">
    <source>
        <dbReference type="Proteomes" id="UP000018211"/>
    </source>
</evidence>
<dbReference type="InterPro" id="IPR034035">
    <property type="entry name" value="Astacin-like_dom"/>
</dbReference>
<dbReference type="PRINTS" id="PR00480">
    <property type="entry name" value="ASTACIN"/>
</dbReference>
<dbReference type="EC" id="3.4.24.21" evidence="8"/>
<keyword evidence="5 6" id="KW-0482">Metalloprotease</keyword>
<dbReference type="GO" id="GO:0004222">
    <property type="term" value="F:metalloendopeptidase activity"/>
    <property type="evidence" value="ECO:0007669"/>
    <property type="project" value="UniProtKB-UniRule"/>
</dbReference>
<feature type="active site" evidence="6">
    <location>
        <position position="185"/>
    </location>
</feature>
<dbReference type="InterPro" id="IPR024079">
    <property type="entry name" value="MetalloPept_cat_dom_sf"/>
</dbReference>
<comment type="cofactor">
    <cofactor evidence="6">
        <name>Zn(2+)</name>
        <dbReference type="ChEBI" id="CHEBI:29105"/>
    </cofactor>
    <text evidence="6">Binds 1 zinc ion per subunit.</text>
</comment>
<dbReference type="CDD" id="cd04280">
    <property type="entry name" value="ZnMc_astacin_like"/>
    <property type="match status" value="1"/>
</dbReference>
<comment type="caution">
    <text evidence="8">The sequence shown here is derived from an EMBL/GenBank/DDBJ whole genome shotgun (WGS) entry which is preliminary data.</text>
</comment>
<keyword evidence="4 6" id="KW-0862">Zinc</keyword>
<evidence type="ECO:0000256" key="6">
    <source>
        <dbReference type="PROSITE-ProRule" id="PRU01211"/>
    </source>
</evidence>
<keyword evidence="2 6" id="KW-0479">Metal-binding</keyword>
<dbReference type="PANTHER" id="PTHR10127:SF780">
    <property type="entry name" value="METALLOENDOPEPTIDASE"/>
    <property type="match status" value="1"/>
</dbReference>
<evidence type="ECO:0000256" key="5">
    <source>
        <dbReference type="ARBA" id="ARBA00023049"/>
    </source>
</evidence>
<name>A0AAV2VVJ2_9VIBR</name>
<feature type="domain" description="Peptidase M12A" evidence="7">
    <location>
        <begin position="90"/>
        <end position="287"/>
    </location>
</feature>
<evidence type="ECO:0000259" key="7">
    <source>
        <dbReference type="PROSITE" id="PS51864"/>
    </source>
</evidence>
<protein>
    <submittedName>
        <fullName evidence="8">Astacin (Astacus proteinase, Crayfish small-molecule proteinase)</fullName>
        <ecNumber evidence="8">3.4.24.21</ecNumber>
    </submittedName>
</protein>
<reference evidence="8 9" key="1">
    <citation type="journal article" date="2013" name="ISME J.">
        <title>Comparative genomics of pathogenic lineages of Vibrio nigripulchritudo identifies virulence-associated traits.</title>
        <authorList>
            <person name="Goudenege D."/>
            <person name="Labreuche Y."/>
            <person name="Krin E."/>
            <person name="Ansquer D."/>
            <person name="Mangenot S."/>
            <person name="Calteau A."/>
            <person name="Medigue C."/>
            <person name="Mazel D."/>
            <person name="Polz M.F."/>
            <person name="Le Roux F."/>
        </authorList>
    </citation>
    <scope>NUCLEOTIDE SEQUENCE [LARGE SCALE GENOMIC DNA]</scope>
    <source>
        <strain evidence="8 9">SOn1</strain>
    </source>
</reference>
<evidence type="ECO:0000256" key="3">
    <source>
        <dbReference type="ARBA" id="ARBA00022801"/>
    </source>
</evidence>
<dbReference type="Pfam" id="PF01400">
    <property type="entry name" value="Astacin"/>
    <property type="match status" value="1"/>
</dbReference>
<sequence>MKLNVVIPVSVLTLTPIIAVGASESDVNATVPILDTQQTHIIGTNDVVSYDVKSLEGGEAAVFQGDIVLGNAKDVQNLGVQPMRFANEGEVTGYASWSGHAKWPNGVVPYTIASNIPAHDVASIKEGMRWIENVSNVRFVERSNQTGYVRIIRDRGCYSSVGYTGRAQNLSIGQGCGTPGIVAHEFLHALGFWHEQSRADRDQYVNIHWNNIEQGKEHNFRKKGAVTTSIGPYDVRSIMHYSYRSFSINGQPTITSKDTSVPNNQLGQRQRLTEHDIAALQETYGGGGTTPPNPGGPEPINETLTNVGVERGAWHHHVQEIGSGYKKLTITTSGGSGDVDLYVRKGSQPTLSQHDCRPWRNGNAESCVIDNPGAGKWHIGINGYRASAGVTVTIKAE</sequence>
<dbReference type="SMART" id="SM00235">
    <property type="entry name" value="ZnMc"/>
    <property type="match status" value="1"/>
</dbReference>
<dbReference type="AlphaFoldDB" id="A0AAV2VVJ2"/>
<evidence type="ECO:0000256" key="2">
    <source>
        <dbReference type="ARBA" id="ARBA00022723"/>
    </source>
</evidence>
<dbReference type="PANTHER" id="PTHR10127">
    <property type="entry name" value="DISCOIDIN, CUB, EGF, LAMININ , AND ZINC METALLOPROTEASE DOMAIN CONTAINING"/>
    <property type="match status" value="1"/>
</dbReference>
<keyword evidence="1 6" id="KW-0645">Protease</keyword>
<evidence type="ECO:0000256" key="4">
    <source>
        <dbReference type="ARBA" id="ARBA00022833"/>
    </source>
</evidence>
<dbReference type="InterPro" id="IPR006026">
    <property type="entry name" value="Peptidase_Metallo"/>
</dbReference>
<evidence type="ECO:0000256" key="1">
    <source>
        <dbReference type="ARBA" id="ARBA00022670"/>
    </source>
</evidence>
<feature type="binding site" evidence="6">
    <location>
        <position position="194"/>
    </location>
    <ligand>
        <name>Zn(2+)</name>
        <dbReference type="ChEBI" id="CHEBI:29105"/>
        <note>catalytic</note>
    </ligand>
</feature>
<dbReference type="EMBL" id="CAOF01000150">
    <property type="protein sequence ID" value="CCO48642.1"/>
    <property type="molecule type" value="Genomic_DNA"/>
</dbReference>
<gene>
    <name evidence="8" type="ORF">VIBNISOn1_570032</name>
</gene>
<feature type="binding site" evidence="6">
    <location>
        <position position="188"/>
    </location>
    <ligand>
        <name>Zn(2+)</name>
        <dbReference type="ChEBI" id="CHEBI:29105"/>
        <note>catalytic</note>
    </ligand>
</feature>
<dbReference type="GO" id="GO:0006508">
    <property type="term" value="P:proteolysis"/>
    <property type="evidence" value="ECO:0007669"/>
    <property type="project" value="UniProtKB-KW"/>
</dbReference>
<dbReference type="GO" id="GO:0008270">
    <property type="term" value="F:zinc ion binding"/>
    <property type="evidence" value="ECO:0007669"/>
    <property type="project" value="UniProtKB-UniRule"/>
</dbReference>
<evidence type="ECO:0000313" key="8">
    <source>
        <dbReference type="EMBL" id="CCO48642.1"/>
    </source>
</evidence>
<dbReference type="Proteomes" id="UP000018211">
    <property type="component" value="Unassembled WGS sequence"/>
</dbReference>
<dbReference type="InterPro" id="IPR007280">
    <property type="entry name" value="Peptidase_C_arc/bac"/>
</dbReference>
<feature type="binding site" evidence="6">
    <location>
        <position position="184"/>
    </location>
    <ligand>
        <name>Zn(2+)</name>
        <dbReference type="ChEBI" id="CHEBI:29105"/>
        <note>catalytic</note>
    </ligand>
</feature>
<dbReference type="InterPro" id="IPR001506">
    <property type="entry name" value="Peptidase_M12A"/>
</dbReference>
<dbReference type="Pfam" id="PF04151">
    <property type="entry name" value="PPC"/>
    <property type="match status" value="1"/>
</dbReference>
<accession>A0AAV2VVJ2</accession>
<dbReference type="SUPFAM" id="SSF55486">
    <property type="entry name" value="Metalloproteases ('zincins'), catalytic domain"/>
    <property type="match status" value="1"/>
</dbReference>
<comment type="caution">
    <text evidence="6">Lacks conserved residue(s) required for the propagation of feature annotation.</text>
</comment>
<dbReference type="Gene3D" id="3.40.390.10">
    <property type="entry name" value="Collagenase (Catalytic Domain)"/>
    <property type="match status" value="1"/>
</dbReference>
<dbReference type="PROSITE" id="PS51864">
    <property type="entry name" value="ASTACIN"/>
    <property type="match status" value="1"/>
</dbReference>
<organism evidence="8 9">
    <name type="scientific">Vibrio nigripulchritudo SOn1</name>
    <dbReference type="NCBI Taxonomy" id="1238450"/>
    <lineage>
        <taxon>Bacteria</taxon>
        <taxon>Pseudomonadati</taxon>
        <taxon>Pseudomonadota</taxon>
        <taxon>Gammaproteobacteria</taxon>
        <taxon>Vibrionales</taxon>
        <taxon>Vibrionaceae</taxon>
        <taxon>Vibrio</taxon>
    </lineage>
</organism>
<keyword evidence="3 6" id="KW-0378">Hydrolase</keyword>
<dbReference type="Gene3D" id="2.60.120.380">
    <property type="match status" value="1"/>
</dbReference>
<proteinExistence type="predicted"/>